<evidence type="ECO:0000256" key="1">
    <source>
        <dbReference type="SAM" id="Phobius"/>
    </source>
</evidence>
<keyword evidence="1" id="KW-1133">Transmembrane helix</keyword>
<evidence type="ECO:0000313" key="3">
    <source>
        <dbReference type="Proteomes" id="UP000286848"/>
    </source>
</evidence>
<dbReference type="OrthoDB" id="9969343at2"/>
<reference evidence="2 3" key="1">
    <citation type="journal article" date="2019" name="Int. J. Syst. Evol. Microbiol.">
        <title>Lactobacillus salitolerans sp. nov., a novel lactic acid bacterium isolated from spent mushroom substrates.</title>
        <authorList>
            <person name="Tohno M."/>
            <person name="Tanizawa Y."/>
            <person name="Kojima Y."/>
            <person name="Sakamoto M."/>
            <person name="Nakamura Y."/>
            <person name="Ohkuma M."/>
            <person name="Kobayashi H."/>
        </authorList>
    </citation>
    <scope>NUCLEOTIDE SEQUENCE [LARGE SCALE GENOMIC DNA]</scope>
    <source>
        <strain evidence="2 3">YK43</strain>
    </source>
</reference>
<dbReference type="AlphaFoldDB" id="A0A401ITF9"/>
<sequence>MIDNILDAVNMKIKKWQSFVINVLALLSAILFYFVAITFTGIRPLAKWGCAACFLVVDVGSREVLLSYRKRHDLPIEYDEEENQEDK</sequence>
<evidence type="ECO:0000313" key="2">
    <source>
        <dbReference type="EMBL" id="GBG94785.1"/>
    </source>
</evidence>
<protein>
    <submittedName>
        <fullName evidence="2">Uncharacterized protein</fullName>
    </submittedName>
</protein>
<keyword evidence="1" id="KW-0812">Transmembrane</keyword>
<dbReference type="EMBL" id="BFFP01000018">
    <property type="protein sequence ID" value="GBG94785.1"/>
    <property type="molecule type" value="Genomic_DNA"/>
</dbReference>
<feature type="transmembrane region" description="Helical" evidence="1">
    <location>
        <begin position="19"/>
        <end position="39"/>
    </location>
</feature>
<organism evidence="2 3">
    <name type="scientific">Ligilactobacillus salitolerans</name>
    <dbReference type="NCBI Taxonomy" id="1808352"/>
    <lineage>
        <taxon>Bacteria</taxon>
        <taxon>Bacillati</taxon>
        <taxon>Bacillota</taxon>
        <taxon>Bacilli</taxon>
        <taxon>Lactobacillales</taxon>
        <taxon>Lactobacillaceae</taxon>
        <taxon>Ligilactobacillus</taxon>
    </lineage>
</organism>
<name>A0A401ITF9_9LACO</name>
<gene>
    <name evidence="2" type="ORF">LFYK43_12440</name>
</gene>
<accession>A0A401ITF9</accession>
<comment type="caution">
    <text evidence="2">The sequence shown here is derived from an EMBL/GenBank/DDBJ whole genome shotgun (WGS) entry which is preliminary data.</text>
</comment>
<dbReference type="Proteomes" id="UP000286848">
    <property type="component" value="Unassembled WGS sequence"/>
</dbReference>
<dbReference type="RefSeq" id="WP_124976514.1">
    <property type="nucleotide sequence ID" value="NZ_BFFP01000018.1"/>
</dbReference>
<keyword evidence="3" id="KW-1185">Reference proteome</keyword>
<proteinExistence type="predicted"/>
<keyword evidence="1" id="KW-0472">Membrane</keyword>